<accession>A0ABS7HPM5</accession>
<reference evidence="2 3" key="1">
    <citation type="journal article" date="2021" name="MBio">
        <title>Poor Competitiveness of Bradyrhizobium in Pigeon Pea Root Colonization in Indian Soils.</title>
        <authorList>
            <person name="Chalasani D."/>
            <person name="Basu A."/>
            <person name="Pullabhotla S.V.S.R.N."/>
            <person name="Jorrin B."/>
            <person name="Neal A.L."/>
            <person name="Poole P.S."/>
            <person name="Podile A.R."/>
            <person name="Tkacz A."/>
        </authorList>
    </citation>
    <scope>NUCLEOTIDE SEQUENCE [LARGE SCALE GENOMIC DNA]</scope>
    <source>
        <strain evidence="2 3">HU14</strain>
    </source>
</reference>
<evidence type="ECO:0000313" key="3">
    <source>
        <dbReference type="Proteomes" id="UP001196843"/>
    </source>
</evidence>
<comment type="caution">
    <text evidence="2">The sequence shown here is derived from an EMBL/GenBank/DDBJ whole genome shotgun (WGS) entry which is preliminary data.</text>
</comment>
<proteinExistence type="predicted"/>
<dbReference type="InterPro" id="IPR006944">
    <property type="entry name" value="Phage/GTA_portal"/>
</dbReference>
<evidence type="ECO:0000313" key="2">
    <source>
        <dbReference type="EMBL" id="MBW9094633.1"/>
    </source>
</evidence>
<organism evidence="2 3">
    <name type="scientific">Microbacterium jejuense</name>
    <dbReference type="NCBI Taxonomy" id="1263637"/>
    <lineage>
        <taxon>Bacteria</taxon>
        <taxon>Bacillati</taxon>
        <taxon>Actinomycetota</taxon>
        <taxon>Actinomycetes</taxon>
        <taxon>Micrococcales</taxon>
        <taxon>Microbacteriaceae</taxon>
        <taxon>Microbacterium</taxon>
    </lineage>
</organism>
<keyword evidence="3" id="KW-1185">Reference proteome</keyword>
<dbReference type="EMBL" id="JAEUAW010000010">
    <property type="protein sequence ID" value="MBW9094633.1"/>
    <property type="molecule type" value="Genomic_DNA"/>
</dbReference>
<dbReference type="Gene3D" id="1.20.1270.210">
    <property type="match status" value="1"/>
</dbReference>
<protein>
    <submittedName>
        <fullName evidence="2">Phage portal protein</fullName>
    </submittedName>
</protein>
<name>A0ABS7HPM5_9MICO</name>
<dbReference type="Proteomes" id="UP001196843">
    <property type="component" value="Unassembled WGS sequence"/>
</dbReference>
<gene>
    <name evidence="2" type="ORF">JNB62_13130</name>
</gene>
<feature type="region of interest" description="Disordered" evidence="1">
    <location>
        <begin position="369"/>
        <end position="389"/>
    </location>
</feature>
<dbReference type="Pfam" id="PF04860">
    <property type="entry name" value="Phage_portal"/>
    <property type="match status" value="1"/>
</dbReference>
<evidence type="ECO:0000256" key="1">
    <source>
        <dbReference type="SAM" id="MobiDB-lite"/>
    </source>
</evidence>
<sequence>MSFMFRERRDADLSSLIPSRGWRKSRTTKGALAQSAGWACIRLRGDLISTLPVDAFRKTSFGQIEVPKPPILVEPGGSEVDIVEWLYSTQSDLDSVGNTVGLITERDGVNLPRRIDLVAQEDVRITSVAGKVTYYIAGKKTEREHLWHERQFTASGVVVGLSPVFYAALALQQHAAAQEFAAAWFGGGLVPIGHLKYSEAKVPTREAEAIKLRHKLSIENGDPMVTGKDWEYKPIEAAQAQANFIAAMQFSDVEMCRYFGVPGDLIDANVSGASITYANITQRNLQLLVMNLGPAIKRRETALSKLLPAPRFVKLNSDALLRMDPETVSRMLGQQVRDRLAAPSEARELLNRGPYTEEQMAEFQALFPAQYPNQSQPTDRAGYTIGVDA</sequence>